<dbReference type="Gene3D" id="3.30.370.10">
    <property type="entry name" value="Barstar-like"/>
    <property type="match status" value="1"/>
</dbReference>
<dbReference type="SUPFAM" id="SSF52038">
    <property type="entry name" value="Barstar-related"/>
    <property type="match status" value="1"/>
</dbReference>
<evidence type="ECO:0000259" key="2">
    <source>
        <dbReference type="Pfam" id="PF01337"/>
    </source>
</evidence>
<evidence type="ECO:0000256" key="1">
    <source>
        <dbReference type="ARBA" id="ARBA00006845"/>
    </source>
</evidence>
<organism evidence="3 4">
    <name type="scientific">Paenibacillus bovis</name>
    <dbReference type="NCBI Taxonomy" id="1616788"/>
    <lineage>
        <taxon>Bacteria</taxon>
        <taxon>Bacillati</taxon>
        <taxon>Bacillota</taxon>
        <taxon>Bacilli</taxon>
        <taxon>Bacillales</taxon>
        <taxon>Paenibacillaceae</taxon>
        <taxon>Paenibacillus</taxon>
    </lineage>
</organism>
<protein>
    <submittedName>
        <fullName evidence="3">Barnase inhibitor</fullName>
    </submittedName>
</protein>
<evidence type="ECO:0000313" key="4">
    <source>
        <dbReference type="Proteomes" id="UP000078148"/>
    </source>
</evidence>
<dbReference type="EMBL" id="CP013023">
    <property type="protein sequence ID" value="ANF96410.1"/>
    <property type="molecule type" value="Genomic_DNA"/>
</dbReference>
<comment type="similarity">
    <text evidence="1">Belongs to the barstar family.</text>
</comment>
<proteinExistence type="inferred from homology"/>
<keyword evidence="4" id="KW-1185">Reference proteome</keyword>
<dbReference type="InterPro" id="IPR000468">
    <property type="entry name" value="Barstar"/>
</dbReference>
<reference evidence="3 4" key="2">
    <citation type="journal article" date="2016" name="Int. J. Syst. Evol. Microbiol.">
        <title>Paenibacillus bovis sp. nov., isolated from raw yak (Bos grunniens) milk.</title>
        <authorList>
            <person name="Gao C."/>
            <person name="Han J."/>
            <person name="Liu Z."/>
            <person name="Xu X."/>
            <person name="Hang F."/>
            <person name="Wu Z."/>
        </authorList>
    </citation>
    <scope>NUCLEOTIDE SEQUENCE [LARGE SCALE GENOMIC DNA]</scope>
    <source>
        <strain evidence="3 4">BD3526</strain>
    </source>
</reference>
<dbReference type="RefSeq" id="WP_060534233.1">
    <property type="nucleotide sequence ID" value="NZ_CP013023.1"/>
</dbReference>
<dbReference type="OrthoDB" id="7575400at2"/>
<name>A0A172ZGZ6_9BACL</name>
<dbReference type="CDD" id="cd05142">
    <property type="entry name" value="Barstar"/>
    <property type="match status" value="1"/>
</dbReference>
<dbReference type="Pfam" id="PF01337">
    <property type="entry name" value="Barstar"/>
    <property type="match status" value="1"/>
</dbReference>
<dbReference type="AlphaFoldDB" id="A0A172ZGZ6"/>
<accession>A0A172ZGZ6</accession>
<gene>
    <name evidence="3" type="ORF">AR543_10605</name>
</gene>
<feature type="domain" description="Barstar (barnase inhibitor)" evidence="2">
    <location>
        <begin position="1"/>
        <end position="89"/>
    </location>
</feature>
<dbReference type="Proteomes" id="UP000078148">
    <property type="component" value="Chromosome"/>
</dbReference>
<sequence length="95" mass="11014">MRTVWINGEDFSTIQDLHEQLKSKLELPEFYGGNLDALWDCLTGMIELPLELRWVNYGISHDRMGDQAERVRSLLEEAQEEGIGFKVVVEDDMQD</sequence>
<evidence type="ECO:0000313" key="3">
    <source>
        <dbReference type="EMBL" id="ANF96410.1"/>
    </source>
</evidence>
<dbReference type="STRING" id="1616788.AR543_10605"/>
<dbReference type="InterPro" id="IPR035905">
    <property type="entry name" value="Barstar-like_sf"/>
</dbReference>
<dbReference type="KEGG" id="pbv:AR543_10605"/>
<reference evidence="4" key="1">
    <citation type="submission" date="2015-10" db="EMBL/GenBank/DDBJ databases">
        <title>Genome of Paenibacillus bovis sp. nov.</title>
        <authorList>
            <person name="Wu Z."/>
            <person name="Gao C."/>
            <person name="Liu Z."/>
            <person name="Zheng H."/>
        </authorList>
    </citation>
    <scope>NUCLEOTIDE SEQUENCE [LARGE SCALE GENOMIC DNA]</scope>
    <source>
        <strain evidence="4">BD3526</strain>
    </source>
</reference>